<dbReference type="Gene3D" id="3.90.1150.10">
    <property type="entry name" value="Aspartate Aminotransferase, domain 1"/>
    <property type="match status" value="1"/>
</dbReference>
<dbReference type="InterPro" id="IPR015424">
    <property type="entry name" value="PyrdxlP-dep_Trfase"/>
</dbReference>
<comment type="subunit">
    <text evidence="4">Homodimer.</text>
</comment>
<dbReference type="UniPathway" id="UPA00253">
    <property type="reaction ID" value="UER00329"/>
</dbReference>
<dbReference type="GO" id="GO:0005737">
    <property type="term" value="C:cytoplasm"/>
    <property type="evidence" value="ECO:0007669"/>
    <property type="project" value="InterPro"/>
</dbReference>
<dbReference type="SUPFAM" id="SSF53383">
    <property type="entry name" value="PLP-dependent transferases"/>
    <property type="match status" value="1"/>
</dbReference>
<comment type="catalytic activity">
    <reaction evidence="4">
        <text>3-hydroxy-L-kynurenine + H2O = 3-hydroxyanthranilate + L-alanine + H(+)</text>
        <dbReference type="Rhea" id="RHEA:25143"/>
        <dbReference type="ChEBI" id="CHEBI:15377"/>
        <dbReference type="ChEBI" id="CHEBI:15378"/>
        <dbReference type="ChEBI" id="CHEBI:36559"/>
        <dbReference type="ChEBI" id="CHEBI:57972"/>
        <dbReference type="ChEBI" id="CHEBI:58125"/>
        <dbReference type="EC" id="3.7.1.3"/>
    </reaction>
</comment>
<dbReference type="GO" id="GO:0019441">
    <property type="term" value="P:L-tryptophan catabolic process to kynurenine"/>
    <property type="evidence" value="ECO:0007669"/>
    <property type="project" value="TreeGrafter"/>
</dbReference>
<reference evidence="5 6" key="1">
    <citation type="submission" date="2019-03" db="EMBL/GenBank/DDBJ databases">
        <title>Genomic Encyclopedia of Type Strains, Phase IV (KMG-IV): sequencing the most valuable type-strain genomes for metagenomic binning, comparative biology and taxonomic classification.</title>
        <authorList>
            <person name="Goeker M."/>
        </authorList>
    </citation>
    <scope>NUCLEOTIDE SEQUENCE [LARGE SCALE GENOMIC DNA]</scope>
    <source>
        <strain evidence="5 6">DSM 45361</strain>
    </source>
</reference>
<dbReference type="GO" id="GO:0009435">
    <property type="term" value="P:NAD+ biosynthetic process"/>
    <property type="evidence" value="ECO:0007669"/>
    <property type="project" value="UniProtKB-UniPathway"/>
</dbReference>
<dbReference type="GO" id="GO:0097053">
    <property type="term" value="P:L-kynurenine catabolic process"/>
    <property type="evidence" value="ECO:0007669"/>
    <property type="project" value="UniProtKB-UniPathway"/>
</dbReference>
<dbReference type="InterPro" id="IPR010111">
    <property type="entry name" value="Kynureninase"/>
</dbReference>
<dbReference type="AlphaFoldDB" id="A0A4R6SE36"/>
<dbReference type="Pfam" id="PF22580">
    <property type="entry name" value="KYNU_C"/>
    <property type="match status" value="1"/>
</dbReference>
<evidence type="ECO:0000313" key="6">
    <source>
        <dbReference type="Proteomes" id="UP000295444"/>
    </source>
</evidence>
<gene>
    <name evidence="5" type="ORF">EV186_1023</name>
</gene>
<dbReference type="UniPathway" id="UPA00334">
    <property type="reaction ID" value="UER00455"/>
</dbReference>
<dbReference type="Gene3D" id="3.40.640.10">
    <property type="entry name" value="Type I PLP-dependent aspartate aminotransferase-like (Major domain)"/>
    <property type="match status" value="1"/>
</dbReference>
<dbReference type="Proteomes" id="UP000295444">
    <property type="component" value="Unassembled WGS sequence"/>
</dbReference>
<dbReference type="RefSeq" id="WP_133850157.1">
    <property type="nucleotide sequence ID" value="NZ_SNXZ01000002.1"/>
</dbReference>
<proteinExistence type="inferred from homology"/>
<dbReference type="InterPro" id="IPR015422">
    <property type="entry name" value="PyrdxlP-dep_Trfase_small"/>
</dbReference>
<dbReference type="InterPro" id="IPR015421">
    <property type="entry name" value="PyrdxlP-dep_Trfase_major"/>
</dbReference>
<dbReference type="OrthoDB" id="9812626at2"/>
<keyword evidence="6" id="KW-1185">Reference proteome</keyword>
<keyword evidence="2 4" id="KW-0378">Hydrolase</keyword>
<evidence type="ECO:0000313" key="5">
    <source>
        <dbReference type="EMBL" id="TDQ00142.1"/>
    </source>
</evidence>
<dbReference type="GO" id="GO:0030429">
    <property type="term" value="F:kynureninase activity"/>
    <property type="evidence" value="ECO:0007669"/>
    <property type="project" value="UniProtKB-EC"/>
</dbReference>
<protein>
    <recommendedName>
        <fullName evidence="4">Kynureninase</fullName>
        <ecNumber evidence="4">3.7.1.3</ecNumber>
    </recommendedName>
</protein>
<comment type="pathway">
    <text evidence="4">Cofactor biosynthesis; NAD(+) biosynthesis; quinolinate from L-kynurenine: step 2/3.</text>
</comment>
<comment type="caution">
    <text evidence="5">The sequence shown here is derived from an EMBL/GenBank/DDBJ whole genome shotgun (WGS) entry which is preliminary data.</text>
</comment>
<keyword evidence="1 4" id="KW-0662">Pyridine nucleotide biosynthesis</keyword>
<accession>A0A4R6SE36</accession>
<dbReference type="PIRSF" id="PIRSF038800">
    <property type="entry name" value="KYNU"/>
    <property type="match status" value="1"/>
</dbReference>
<comment type="similarity">
    <text evidence="4">Belongs to the kynureninase family.</text>
</comment>
<dbReference type="EC" id="3.7.1.3" evidence="4"/>
<name>A0A4R6SE36_LABRH</name>
<dbReference type="EMBL" id="SNXZ01000002">
    <property type="protein sequence ID" value="TDQ00142.1"/>
    <property type="molecule type" value="Genomic_DNA"/>
</dbReference>
<evidence type="ECO:0000256" key="2">
    <source>
        <dbReference type="ARBA" id="ARBA00022801"/>
    </source>
</evidence>
<comment type="catalytic activity">
    <reaction evidence="4">
        <text>L-kynurenine + H2O = anthranilate + L-alanine + H(+)</text>
        <dbReference type="Rhea" id="RHEA:16813"/>
        <dbReference type="ChEBI" id="CHEBI:15377"/>
        <dbReference type="ChEBI" id="CHEBI:15378"/>
        <dbReference type="ChEBI" id="CHEBI:16567"/>
        <dbReference type="ChEBI" id="CHEBI:57959"/>
        <dbReference type="ChEBI" id="CHEBI:57972"/>
        <dbReference type="EC" id="3.7.1.3"/>
    </reaction>
</comment>
<evidence type="ECO:0000256" key="4">
    <source>
        <dbReference type="PIRNR" id="PIRNR038800"/>
    </source>
</evidence>
<evidence type="ECO:0000256" key="3">
    <source>
        <dbReference type="ARBA" id="ARBA00022898"/>
    </source>
</evidence>
<organism evidence="5 6">
    <name type="scientific">Labedaea rhizosphaerae</name>
    <dbReference type="NCBI Taxonomy" id="598644"/>
    <lineage>
        <taxon>Bacteria</taxon>
        <taxon>Bacillati</taxon>
        <taxon>Actinomycetota</taxon>
        <taxon>Actinomycetes</taxon>
        <taxon>Pseudonocardiales</taxon>
        <taxon>Pseudonocardiaceae</taxon>
        <taxon>Labedaea</taxon>
    </lineage>
</organism>
<evidence type="ECO:0000256" key="1">
    <source>
        <dbReference type="ARBA" id="ARBA00022642"/>
    </source>
</evidence>
<dbReference type="PANTHER" id="PTHR14084:SF0">
    <property type="entry name" value="KYNURENINASE"/>
    <property type="match status" value="1"/>
</dbReference>
<sequence>MSLQRARDLDRSDPLGELRGQYDIPSGTVYLDGNSLGAPLRSIPGRLAEVVSGQWAGRLIRAWPEHWWDAPVRVGERIAPLVGAAPGQVVVGDSTTVNLFKSIIAGLRIGAGRGRSELAVLGDAFPTDRYIAVSAARMMDSPITTEITERTALVLAGHVDYRTGVIADFAAITEQAHDAGAVILWDLCHSVGALPVELDAHAVDLAVGCTYKFLSGGPGAPAFVYVASALQADYDQPLTGWTGHADPFAMTEDYQAAEGVARARAGTPDMLSMLALDAALDIWDQTSIVDARAKAQQLTQFFVDCVEDLPVTVLAPDPATRGNQVSLRHPDAKDLIARLAEQDILGDFRTPDIARFGFQPLYVSFEDAWRAASALRALLST</sequence>
<dbReference type="GO" id="GO:0043420">
    <property type="term" value="P:anthranilate metabolic process"/>
    <property type="evidence" value="ECO:0007669"/>
    <property type="project" value="TreeGrafter"/>
</dbReference>
<comment type="pathway">
    <text evidence="4">Amino-acid degradation; L-kynurenine degradation; L-alanine and anthranilate from L-kynurenine: step 1/1.</text>
</comment>
<dbReference type="GO" id="GO:0030170">
    <property type="term" value="F:pyridoxal phosphate binding"/>
    <property type="evidence" value="ECO:0007669"/>
    <property type="project" value="InterPro"/>
</dbReference>
<comment type="function">
    <text evidence="4">Catalyzes the cleavage of L-kynurenine (L-Kyn) and L-3-hydroxykynurenine (L-3OHKyn) into anthranilic acid (AA) and 3-hydroxyanthranilic acid (3-OHAA), respectively.</text>
</comment>
<dbReference type="PANTHER" id="PTHR14084">
    <property type="entry name" value="KYNURENINASE"/>
    <property type="match status" value="1"/>
</dbReference>
<comment type="cofactor">
    <cofactor evidence="4">
        <name>pyridoxal 5'-phosphate</name>
        <dbReference type="ChEBI" id="CHEBI:597326"/>
    </cofactor>
</comment>
<keyword evidence="3 4" id="KW-0663">Pyridoxal phosphate</keyword>